<protein>
    <submittedName>
        <fullName evidence="11">Cytochrome P450 CYP82D47-like</fullName>
    </submittedName>
</protein>
<keyword evidence="4 8" id="KW-0560">Oxidoreductase</keyword>
<comment type="similarity">
    <text evidence="1 8">Belongs to the cytochrome P450 family.</text>
</comment>
<dbReference type="Pfam" id="PF00067">
    <property type="entry name" value="p450"/>
    <property type="match status" value="1"/>
</dbReference>
<dbReference type="GeneID" id="111308606"/>
<dbReference type="InterPro" id="IPR050651">
    <property type="entry name" value="Plant_Cytochrome_P450_Monoox"/>
</dbReference>
<evidence type="ECO:0000256" key="2">
    <source>
        <dbReference type="ARBA" id="ARBA00022617"/>
    </source>
</evidence>
<dbReference type="SUPFAM" id="SSF48264">
    <property type="entry name" value="Cytochrome P450"/>
    <property type="match status" value="1"/>
</dbReference>
<evidence type="ECO:0000256" key="4">
    <source>
        <dbReference type="ARBA" id="ARBA00023002"/>
    </source>
</evidence>
<dbReference type="GO" id="GO:0005506">
    <property type="term" value="F:iron ion binding"/>
    <property type="evidence" value="ECO:0007669"/>
    <property type="project" value="InterPro"/>
</dbReference>
<dbReference type="Proteomes" id="UP000515121">
    <property type="component" value="Unplaced"/>
</dbReference>
<name>A0A6P6AD38_DURZI</name>
<dbReference type="RefSeq" id="XP_022762799.1">
    <property type="nucleotide sequence ID" value="XM_022907064.1"/>
</dbReference>
<dbReference type="GO" id="GO:0046246">
    <property type="term" value="P:terpene biosynthetic process"/>
    <property type="evidence" value="ECO:0007669"/>
    <property type="project" value="TreeGrafter"/>
</dbReference>
<dbReference type="AlphaFoldDB" id="A0A6P6AD38"/>
<dbReference type="OrthoDB" id="2789670at2759"/>
<keyword evidence="9" id="KW-0812">Transmembrane</keyword>
<dbReference type="PANTHER" id="PTHR47947:SF8">
    <property type="entry name" value="CYTOCHROME P450 82C4-LIKE"/>
    <property type="match status" value="1"/>
</dbReference>
<dbReference type="CDD" id="cd20654">
    <property type="entry name" value="CYP82"/>
    <property type="match status" value="1"/>
</dbReference>
<evidence type="ECO:0000256" key="6">
    <source>
        <dbReference type="ARBA" id="ARBA00023033"/>
    </source>
</evidence>
<feature type="transmembrane region" description="Helical" evidence="9">
    <location>
        <begin position="12"/>
        <end position="30"/>
    </location>
</feature>
<dbReference type="InterPro" id="IPR001128">
    <property type="entry name" value="Cyt_P450"/>
</dbReference>
<feature type="transmembrane region" description="Helical" evidence="9">
    <location>
        <begin position="228"/>
        <end position="247"/>
    </location>
</feature>
<dbReference type="InterPro" id="IPR036396">
    <property type="entry name" value="Cyt_P450_sf"/>
</dbReference>
<proteinExistence type="inferred from homology"/>
<evidence type="ECO:0000313" key="10">
    <source>
        <dbReference type="Proteomes" id="UP000515121"/>
    </source>
</evidence>
<evidence type="ECO:0000256" key="9">
    <source>
        <dbReference type="SAM" id="Phobius"/>
    </source>
</evidence>
<accession>A0A6P6AD38</accession>
<comment type="cofactor">
    <cofactor evidence="7">
        <name>heme</name>
        <dbReference type="ChEBI" id="CHEBI:30413"/>
    </cofactor>
</comment>
<evidence type="ECO:0000256" key="5">
    <source>
        <dbReference type="ARBA" id="ARBA00023004"/>
    </source>
</evidence>
<evidence type="ECO:0000256" key="7">
    <source>
        <dbReference type="PIRSR" id="PIRSR602401-1"/>
    </source>
</evidence>
<evidence type="ECO:0000256" key="1">
    <source>
        <dbReference type="ARBA" id="ARBA00010617"/>
    </source>
</evidence>
<dbReference type="FunFam" id="1.10.630.10:FF:000026">
    <property type="entry name" value="Cytochrome P450 82C4"/>
    <property type="match status" value="1"/>
</dbReference>
<dbReference type="GO" id="GO:0020037">
    <property type="term" value="F:heme binding"/>
    <property type="evidence" value="ECO:0007669"/>
    <property type="project" value="InterPro"/>
</dbReference>
<keyword evidence="5 7" id="KW-0408">Iron</keyword>
<dbReference type="InterPro" id="IPR002401">
    <property type="entry name" value="Cyt_P450_E_grp-I"/>
</dbReference>
<dbReference type="InterPro" id="IPR017972">
    <property type="entry name" value="Cyt_P450_CS"/>
</dbReference>
<keyword evidence="2 7" id="KW-0349">Heme</keyword>
<keyword evidence="10" id="KW-1185">Reference proteome</keyword>
<dbReference type="KEGG" id="dzi:111308606"/>
<keyword evidence="9" id="KW-1133">Transmembrane helix</keyword>
<keyword evidence="6 8" id="KW-0503">Monooxygenase</keyword>
<dbReference type="GO" id="GO:0016709">
    <property type="term" value="F:oxidoreductase activity, acting on paired donors, with incorporation or reduction of molecular oxygen, NAD(P)H as one donor, and incorporation of one atom of oxygen"/>
    <property type="evidence" value="ECO:0007669"/>
    <property type="project" value="UniProtKB-ARBA"/>
</dbReference>
<feature type="binding site" description="axial binding residue" evidence="7">
    <location>
        <position position="463"/>
    </location>
    <ligand>
        <name>heme</name>
        <dbReference type="ChEBI" id="CHEBI:30413"/>
    </ligand>
    <ligandPart>
        <name>Fe</name>
        <dbReference type="ChEBI" id="CHEBI:18248"/>
    </ligandPart>
</feature>
<sequence length="524" mass="59657">MEFSIQMQEEIFFAILFTIIISIFVVSFHVKGKKKHQRRPTPEPAGALPFLGHFHLFGTKQLLHRVFGDMVDKYGPAFLVRLGIHQALVVSDWEVAKECLTTNDKLFSTRPRSLAIRLMGYDHRMFGFAPYGPYWRNIRKLATIELLSSRRIELLKHVRDTEVNCFIKELYEQSVKSRGMAVVEMKERIGDLATNIIVRMVAGKRYYSGTEGSCDDESRQCQNAMADFFHLAGLFLVSDAVPFFGWLDVVMGHISKIRRTAKELDFVFGSWVNEHRKRRLQESNKGEQDFIDVMLSIMDENNTPIQEADTTIKATCLSMILGGIDTNVITLTWAVSLLLNNRHGIKKAQDELDIHVGKHRQVEESDIKNLVYLQAIIKETLRLHPALPLSVPREAMEDCTIAGFHVPAGTRLLVNLWKLQRDPSIWQKPSDFLPERFLNDHANLDVRGQNFEFIPFGSGRRVCPGITFALQFLHLALARLLHGFEWGTLSDKAIDMSESPGITVPKATPLEVTLTPRLPSILYG</sequence>
<keyword evidence="9" id="KW-0472">Membrane</keyword>
<evidence type="ECO:0000256" key="3">
    <source>
        <dbReference type="ARBA" id="ARBA00022723"/>
    </source>
</evidence>
<organism evidence="10 11">
    <name type="scientific">Durio zibethinus</name>
    <name type="common">Durian</name>
    <dbReference type="NCBI Taxonomy" id="66656"/>
    <lineage>
        <taxon>Eukaryota</taxon>
        <taxon>Viridiplantae</taxon>
        <taxon>Streptophyta</taxon>
        <taxon>Embryophyta</taxon>
        <taxon>Tracheophyta</taxon>
        <taxon>Spermatophyta</taxon>
        <taxon>Magnoliopsida</taxon>
        <taxon>eudicotyledons</taxon>
        <taxon>Gunneridae</taxon>
        <taxon>Pentapetalae</taxon>
        <taxon>rosids</taxon>
        <taxon>malvids</taxon>
        <taxon>Malvales</taxon>
        <taxon>Malvaceae</taxon>
        <taxon>Helicteroideae</taxon>
        <taxon>Durio</taxon>
    </lineage>
</organism>
<evidence type="ECO:0000256" key="8">
    <source>
        <dbReference type="RuleBase" id="RU000461"/>
    </source>
</evidence>
<dbReference type="PROSITE" id="PS00086">
    <property type="entry name" value="CYTOCHROME_P450"/>
    <property type="match status" value="1"/>
</dbReference>
<reference evidence="11" key="1">
    <citation type="submission" date="2025-08" db="UniProtKB">
        <authorList>
            <consortium name="RefSeq"/>
        </authorList>
    </citation>
    <scope>IDENTIFICATION</scope>
    <source>
        <tissue evidence="11">Fruit stalk</tissue>
    </source>
</reference>
<dbReference type="PRINTS" id="PR00463">
    <property type="entry name" value="EP450I"/>
</dbReference>
<evidence type="ECO:0000313" key="11">
    <source>
        <dbReference type="RefSeq" id="XP_022762799.1"/>
    </source>
</evidence>
<dbReference type="PANTHER" id="PTHR47947">
    <property type="entry name" value="CYTOCHROME P450 82C3-RELATED"/>
    <property type="match status" value="1"/>
</dbReference>
<dbReference type="PRINTS" id="PR00385">
    <property type="entry name" value="P450"/>
</dbReference>
<dbReference type="Gene3D" id="1.10.630.10">
    <property type="entry name" value="Cytochrome P450"/>
    <property type="match status" value="1"/>
</dbReference>
<keyword evidence="3 7" id="KW-0479">Metal-binding</keyword>
<gene>
    <name evidence="11" type="primary">LOC111308606</name>
</gene>